<dbReference type="GO" id="GO:0006879">
    <property type="term" value="P:intracellular iron ion homeostasis"/>
    <property type="evidence" value="ECO:0007669"/>
    <property type="project" value="TreeGrafter"/>
</dbReference>
<dbReference type="EMBL" id="BLZA01000017">
    <property type="protein sequence ID" value="GHJ85961.1"/>
    <property type="molecule type" value="Genomic_DNA"/>
</dbReference>
<dbReference type="PANTHER" id="PTHR28088">
    <property type="entry name" value="TRANSCRIPTIONAL ACTIVATOR HAA1-RELATED"/>
    <property type="match status" value="1"/>
</dbReference>
<sequence length="758" mass="79433">MVLINDKNHNDRPLYEVKKKGRPATQCVHCRQARKDRALHVKCDCAVPSSGEPARTPVEKARPAITPAIAPVFPNGFRDVHAMNDAAEALHSLTRGQGGGDTVEAKVRKVDALLNPCRCLSGGKCNCCRPRPREASSGTSTPSDVATPHIQTSTDKLADMFSTVSTTSSETSRVPPASAYINRYPLHDSSIRISDTHHPAHTSPYVHKAKLYSPYSPNTRHSSMEANGSSQKHHRPPARVHASSSSSNPHDSSNTLPSIRSLSTDAAARNDQIKDLVLPSIIEFPTAMEITLDGCTCGENCACPGCAVHPQTSLEAENVEAGKAAHAKEPGTCPTSCTSCFDCRARVSVPAGIPTIDQLITVASSAIPLPPSTLGRPSSAHNGPAKAFELDGLHTSVLPKVALQNEQAAEAWGLNKLKPLECCNGRCQCSPGNCNCDSECCGCCSFCSCGEPESLAAVEPMQVDGASFQTPSLKDILGPLDAPAVRGGCCAAETEVEVSRRPSASVTEAAAATSASRPELVARHSSLSDAGGRMTPGSDITQSSPAAVPPVQPKSCCAQDKADQAPPDSLPAPAPATAKPRVLSRSASTSRPHSTSHTPKAILPRPAGPSTANPINTVSTIQTKNGAKHQLVLPPSSRTIQIEKSLHRRASGRKPSKSGAATPSGQPVSGEVSPGSYAADTSAVAPVDNPFNNHAFDSLLPVPAAFDFASGEATPIEGLDDGIWDLIDDGERWILPSAPPPDDLLAEFDIPGDDRGEH</sequence>
<feature type="region of interest" description="Disordered" evidence="1">
    <location>
        <begin position="193"/>
        <end position="258"/>
    </location>
</feature>
<dbReference type="GO" id="GO:0006878">
    <property type="term" value="P:intracellular copper ion homeostasis"/>
    <property type="evidence" value="ECO:0007669"/>
    <property type="project" value="TreeGrafter"/>
</dbReference>
<feature type="compositionally biased region" description="Polar residues" evidence="1">
    <location>
        <begin position="215"/>
        <end position="230"/>
    </location>
</feature>
<dbReference type="GO" id="GO:0000978">
    <property type="term" value="F:RNA polymerase II cis-regulatory region sequence-specific DNA binding"/>
    <property type="evidence" value="ECO:0007669"/>
    <property type="project" value="TreeGrafter"/>
</dbReference>
<comment type="caution">
    <text evidence="2">The sequence shown here is derived from an EMBL/GenBank/DDBJ whole genome shotgun (WGS) entry which is preliminary data.</text>
</comment>
<evidence type="ECO:0000313" key="2">
    <source>
        <dbReference type="EMBL" id="GHJ85961.1"/>
    </source>
</evidence>
<dbReference type="GO" id="GO:0005634">
    <property type="term" value="C:nucleus"/>
    <property type="evidence" value="ECO:0007669"/>
    <property type="project" value="TreeGrafter"/>
</dbReference>
<feature type="compositionally biased region" description="Low complexity" evidence="1">
    <location>
        <begin position="584"/>
        <end position="599"/>
    </location>
</feature>
<feature type="compositionally biased region" description="Basic residues" evidence="1">
    <location>
        <begin position="646"/>
        <end position="656"/>
    </location>
</feature>
<evidence type="ECO:0000256" key="1">
    <source>
        <dbReference type="SAM" id="MobiDB-lite"/>
    </source>
</evidence>
<dbReference type="Proteomes" id="UP000620104">
    <property type="component" value="Unassembled WGS sequence"/>
</dbReference>
<feature type="region of interest" description="Disordered" evidence="1">
    <location>
        <begin position="646"/>
        <end position="677"/>
    </location>
</feature>
<reference evidence="2" key="1">
    <citation type="submission" date="2020-07" db="EMBL/GenBank/DDBJ databases">
        <title>Draft Genome Sequence of a Deep-Sea Yeast, Naganishia (Cryptococcus) liquefaciens strain N6.</title>
        <authorList>
            <person name="Han Y.W."/>
            <person name="Kajitani R."/>
            <person name="Morimoto H."/>
            <person name="Parhat M."/>
            <person name="Tsubouchi H."/>
            <person name="Bakenova O."/>
            <person name="Ogata M."/>
            <person name="Argunhan B."/>
            <person name="Aoki R."/>
            <person name="Kajiwara S."/>
            <person name="Itoh T."/>
            <person name="Iwasaki H."/>
        </authorList>
    </citation>
    <scope>NUCLEOTIDE SEQUENCE</scope>
    <source>
        <strain evidence="2">N6</strain>
    </source>
</reference>
<dbReference type="GO" id="GO:0000981">
    <property type="term" value="F:DNA-binding transcription factor activity, RNA polymerase II-specific"/>
    <property type="evidence" value="ECO:0007669"/>
    <property type="project" value="TreeGrafter"/>
</dbReference>
<name>A0A8H3YFQ7_9TREE</name>
<keyword evidence="3" id="KW-1185">Reference proteome</keyword>
<dbReference type="GO" id="GO:0005507">
    <property type="term" value="F:copper ion binding"/>
    <property type="evidence" value="ECO:0007669"/>
    <property type="project" value="TreeGrafter"/>
</dbReference>
<feature type="compositionally biased region" description="Low complexity" evidence="1">
    <location>
        <begin position="501"/>
        <end position="519"/>
    </location>
</feature>
<accession>A0A8H3YFQ7</accession>
<dbReference type="AlphaFoldDB" id="A0A8H3YFQ7"/>
<dbReference type="PANTHER" id="PTHR28088:SF5">
    <property type="entry name" value="TRANSCRIPTIONAL ACTIVATOR HAA1-RELATED"/>
    <property type="match status" value="1"/>
</dbReference>
<gene>
    <name evidence="2" type="ORF">NliqN6_2363</name>
</gene>
<evidence type="ECO:0008006" key="4">
    <source>
        <dbReference type="Google" id="ProtNLM"/>
    </source>
</evidence>
<evidence type="ECO:0000313" key="3">
    <source>
        <dbReference type="Proteomes" id="UP000620104"/>
    </source>
</evidence>
<dbReference type="GO" id="GO:0045944">
    <property type="term" value="P:positive regulation of transcription by RNA polymerase II"/>
    <property type="evidence" value="ECO:0007669"/>
    <property type="project" value="TreeGrafter"/>
</dbReference>
<feature type="region of interest" description="Disordered" evidence="1">
    <location>
        <begin position="501"/>
        <end position="617"/>
    </location>
</feature>
<feature type="region of interest" description="Disordered" evidence="1">
    <location>
        <begin position="737"/>
        <end position="758"/>
    </location>
</feature>
<protein>
    <recommendedName>
        <fullName evidence="4">Copper-fist domain-containing protein</fullName>
    </recommendedName>
</protein>
<dbReference type="OrthoDB" id="5600085at2759"/>
<feature type="compositionally biased region" description="Low complexity" evidence="1">
    <location>
        <begin position="243"/>
        <end position="253"/>
    </location>
</feature>
<dbReference type="InterPro" id="IPR051763">
    <property type="entry name" value="Copper_Homeo_Regul"/>
</dbReference>
<proteinExistence type="predicted"/>
<organism evidence="2 3">
    <name type="scientific">Naganishia liquefaciens</name>
    <dbReference type="NCBI Taxonomy" id="104408"/>
    <lineage>
        <taxon>Eukaryota</taxon>
        <taxon>Fungi</taxon>
        <taxon>Dikarya</taxon>
        <taxon>Basidiomycota</taxon>
        <taxon>Agaricomycotina</taxon>
        <taxon>Tremellomycetes</taxon>
        <taxon>Filobasidiales</taxon>
        <taxon>Filobasidiaceae</taxon>
        <taxon>Naganishia</taxon>
    </lineage>
</organism>